<accession>A0A085MYI9</accession>
<reference evidence="3 4" key="1">
    <citation type="journal article" date="2014" name="Nat. Genet.">
        <title>Genome and transcriptome of the porcine whipworm Trichuris suis.</title>
        <authorList>
            <person name="Jex A.R."/>
            <person name="Nejsum P."/>
            <person name="Schwarz E.M."/>
            <person name="Hu L."/>
            <person name="Young N.D."/>
            <person name="Hall R.S."/>
            <person name="Korhonen P.K."/>
            <person name="Liao S."/>
            <person name="Thamsborg S."/>
            <person name="Xia J."/>
            <person name="Xu P."/>
            <person name="Wang S."/>
            <person name="Scheerlinck J.P."/>
            <person name="Hofmann A."/>
            <person name="Sternberg P.W."/>
            <person name="Wang J."/>
            <person name="Gasser R.B."/>
        </authorList>
    </citation>
    <scope>NUCLEOTIDE SEQUENCE [LARGE SCALE GENOMIC DNA]</scope>
    <source>
        <strain evidence="3">DCEP-RM93F</strain>
        <strain evidence="2">DCEP-RM93M</strain>
    </source>
</reference>
<organism evidence="3">
    <name type="scientific">Trichuris suis</name>
    <name type="common">pig whipworm</name>
    <dbReference type="NCBI Taxonomy" id="68888"/>
    <lineage>
        <taxon>Eukaryota</taxon>
        <taxon>Metazoa</taxon>
        <taxon>Ecdysozoa</taxon>
        <taxon>Nematoda</taxon>
        <taxon>Enoplea</taxon>
        <taxon>Dorylaimia</taxon>
        <taxon>Trichinellida</taxon>
        <taxon>Trichuridae</taxon>
        <taxon>Trichuris</taxon>
    </lineage>
</organism>
<dbReference type="EMBL" id="KL363296">
    <property type="protein sequence ID" value="KFD48366.1"/>
    <property type="molecule type" value="Genomic_DNA"/>
</dbReference>
<dbReference type="EMBL" id="KL367598">
    <property type="protein sequence ID" value="KFD62285.1"/>
    <property type="molecule type" value="Genomic_DNA"/>
</dbReference>
<proteinExistence type="predicted"/>
<name>A0A085MYI9_9BILA</name>
<evidence type="ECO:0000313" key="4">
    <source>
        <dbReference type="Proteomes" id="UP000030764"/>
    </source>
</evidence>
<keyword evidence="4" id="KW-1185">Reference proteome</keyword>
<evidence type="ECO:0000313" key="2">
    <source>
        <dbReference type="EMBL" id="KFD48366.1"/>
    </source>
</evidence>
<feature type="compositionally biased region" description="Basic and acidic residues" evidence="1">
    <location>
        <begin position="73"/>
        <end position="88"/>
    </location>
</feature>
<gene>
    <name evidence="2" type="ORF">M513_10778</name>
    <name evidence="3" type="ORF">M514_10778</name>
</gene>
<dbReference type="AlphaFoldDB" id="A0A085MYI9"/>
<evidence type="ECO:0000256" key="1">
    <source>
        <dbReference type="SAM" id="MobiDB-lite"/>
    </source>
</evidence>
<evidence type="ECO:0000313" key="3">
    <source>
        <dbReference type="EMBL" id="KFD62285.1"/>
    </source>
</evidence>
<sequence>MNNGTSLLWANYLNRREVPKPEHATTSLALFASSMLFNNLLLGTSPTLPSFELWHNFACHQLSSDKSQRRRTSRLDRKRGSLQGKDCKSRLSDYSRTRLATRLAFSQPDESEQEKPLVGS</sequence>
<feature type="region of interest" description="Disordered" evidence="1">
    <location>
        <begin position="65"/>
        <end position="88"/>
    </location>
</feature>
<dbReference type="Proteomes" id="UP000030758">
    <property type="component" value="Unassembled WGS sequence"/>
</dbReference>
<protein>
    <submittedName>
        <fullName evidence="3">Uncharacterized protein</fullName>
    </submittedName>
</protein>
<dbReference type="Proteomes" id="UP000030764">
    <property type="component" value="Unassembled WGS sequence"/>
</dbReference>